<feature type="non-terminal residue" evidence="9">
    <location>
        <position position="225"/>
    </location>
</feature>
<feature type="domain" description="Alpha box" evidence="8">
    <location>
        <begin position="69"/>
        <end position="128"/>
    </location>
</feature>
<dbReference type="InterPro" id="IPR036910">
    <property type="entry name" value="HMG_box_dom_sf"/>
</dbReference>
<comment type="function">
    <text evidence="6">Mating type proteins are sequence specific DNA-binding proteins that act as master switches in fungal differentiation by controlling gene expression in a cell type-specific fashion. Transcriptional activator that induces the transcription of alpha-specific genes.</text>
</comment>
<dbReference type="Proteomes" id="UP000800036">
    <property type="component" value="Unassembled WGS sequence"/>
</dbReference>
<reference evidence="9" key="1">
    <citation type="journal article" date="2020" name="Stud. Mycol.">
        <title>101 Dothideomycetes genomes: a test case for predicting lifestyles and emergence of pathogens.</title>
        <authorList>
            <person name="Haridas S."/>
            <person name="Albert R."/>
            <person name="Binder M."/>
            <person name="Bloem J."/>
            <person name="Labutti K."/>
            <person name="Salamov A."/>
            <person name="Andreopoulos B."/>
            <person name="Baker S."/>
            <person name="Barry K."/>
            <person name="Bills G."/>
            <person name="Bluhm B."/>
            <person name="Cannon C."/>
            <person name="Castanera R."/>
            <person name="Culley D."/>
            <person name="Daum C."/>
            <person name="Ezra D."/>
            <person name="Gonzalez J."/>
            <person name="Henrissat B."/>
            <person name="Kuo A."/>
            <person name="Liang C."/>
            <person name="Lipzen A."/>
            <person name="Lutzoni F."/>
            <person name="Magnuson J."/>
            <person name="Mondo S."/>
            <person name="Nolan M."/>
            <person name="Ohm R."/>
            <person name="Pangilinan J."/>
            <person name="Park H.-J."/>
            <person name="Ramirez L."/>
            <person name="Alfaro M."/>
            <person name="Sun H."/>
            <person name="Tritt A."/>
            <person name="Yoshinaga Y."/>
            <person name="Zwiers L.-H."/>
            <person name="Turgeon B."/>
            <person name="Goodwin S."/>
            <person name="Spatafora J."/>
            <person name="Crous P."/>
            <person name="Grigoriev I."/>
        </authorList>
    </citation>
    <scope>NUCLEOTIDE SEQUENCE</scope>
    <source>
        <strain evidence="9">CBS 107.79</strain>
    </source>
</reference>
<evidence type="ECO:0000256" key="5">
    <source>
        <dbReference type="ARBA" id="ARBA00023242"/>
    </source>
</evidence>
<keyword evidence="10" id="KW-1185">Reference proteome</keyword>
<keyword evidence="3 7" id="KW-0238">DNA-binding</keyword>
<evidence type="ECO:0000256" key="7">
    <source>
        <dbReference type="RuleBase" id="RU003516"/>
    </source>
</evidence>
<dbReference type="SUPFAM" id="SSF47095">
    <property type="entry name" value="HMG-box"/>
    <property type="match status" value="1"/>
</dbReference>
<dbReference type="GO" id="GO:0008301">
    <property type="term" value="F:DNA binding, bending"/>
    <property type="evidence" value="ECO:0007669"/>
    <property type="project" value="InterPro"/>
</dbReference>
<evidence type="ECO:0000259" key="8">
    <source>
        <dbReference type="PROSITE" id="PS51325"/>
    </source>
</evidence>
<keyword evidence="5 7" id="KW-0539">Nucleus</keyword>
<comment type="similarity">
    <text evidence="7">Belongs to the MATALPHA1 family.</text>
</comment>
<dbReference type="InterPro" id="IPR006856">
    <property type="entry name" value="MATalpha_HMGbox"/>
</dbReference>
<evidence type="ECO:0000256" key="4">
    <source>
        <dbReference type="ARBA" id="ARBA00023163"/>
    </source>
</evidence>
<evidence type="ECO:0000256" key="2">
    <source>
        <dbReference type="ARBA" id="ARBA00023015"/>
    </source>
</evidence>
<protein>
    <recommendedName>
        <fullName evidence="1">Mating-type protein MAT-1</fullName>
    </recommendedName>
</protein>
<dbReference type="PROSITE" id="PS51325">
    <property type="entry name" value="ALPHA_BOX"/>
    <property type="match status" value="1"/>
</dbReference>
<evidence type="ECO:0000256" key="1">
    <source>
        <dbReference type="ARBA" id="ARBA00015083"/>
    </source>
</evidence>
<gene>
    <name evidence="9" type="ORF">BU23DRAFT_485227</name>
</gene>
<dbReference type="Pfam" id="PF04769">
    <property type="entry name" value="MATalpha_HMGbox"/>
    <property type="match status" value="1"/>
</dbReference>
<dbReference type="AlphaFoldDB" id="A0A6A5USG9"/>
<evidence type="ECO:0000256" key="6">
    <source>
        <dbReference type="ARBA" id="ARBA00035106"/>
    </source>
</evidence>
<dbReference type="GO" id="GO:0005634">
    <property type="term" value="C:nucleus"/>
    <property type="evidence" value="ECO:0007669"/>
    <property type="project" value="UniProtKB-SubCell"/>
</dbReference>
<proteinExistence type="inferred from homology"/>
<accession>A0A6A5USG9</accession>
<keyword evidence="4 7" id="KW-0804">Transcription</keyword>
<dbReference type="OrthoDB" id="5398665at2759"/>
<sequence>MAIFSQPCLEGDTQPPNPLEIQNHLATRTGAQMVQLMQSMQDPYAQAALATALLVAPPAASGCASVLRKVKKPLNAFVGFRCYYIKIPDFKNKGWQMKELSQPIGTIWESDPNKSKWSLMTKAWSTIRDQIGKNRAPLDEFFGYACPFLNIPSPEQYLNQFGWTLQTDQLNLPKLVRRPGASTQVGAVDEAHSVEDVIRHCQSMGYAQGFILAPNSTSSTFLGHS</sequence>
<name>A0A6A5USG9_9PLEO</name>
<organism evidence="9 10">
    <name type="scientific">Bimuria novae-zelandiae CBS 107.79</name>
    <dbReference type="NCBI Taxonomy" id="1447943"/>
    <lineage>
        <taxon>Eukaryota</taxon>
        <taxon>Fungi</taxon>
        <taxon>Dikarya</taxon>
        <taxon>Ascomycota</taxon>
        <taxon>Pezizomycotina</taxon>
        <taxon>Dothideomycetes</taxon>
        <taxon>Pleosporomycetidae</taxon>
        <taxon>Pleosporales</taxon>
        <taxon>Massarineae</taxon>
        <taxon>Didymosphaeriaceae</taxon>
        <taxon>Bimuria</taxon>
    </lineage>
</organism>
<evidence type="ECO:0000313" key="9">
    <source>
        <dbReference type="EMBL" id="KAF1966919.1"/>
    </source>
</evidence>
<dbReference type="GO" id="GO:0045895">
    <property type="term" value="P:positive regulation of mating-type specific transcription, DNA-templated"/>
    <property type="evidence" value="ECO:0007669"/>
    <property type="project" value="InterPro"/>
</dbReference>
<keyword evidence="2 7" id="KW-0805">Transcription regulation</keyword>
<evidence type="ECO:0000313" key="10">
    <source>
        <dbReference type="Proteomes" id="UP000800036"/>
    </source>
</evidence>
<dbReference type="EMBL" id="ML976739">
    <property type="protein sequence ID" value="KAF1966919.1"/>
    <property type="molecule type" value="Genomic_DNA"/>
</dbReference>
<evidence type="ECO:0000256" key="3">
    <source>
        <dbReference type="ARBA" id="ARBA00023125"/>
    </source>
</evidence>
<comment type="subcellular location">
    <subcellularLocation>
        <location evidence="7">Nucleus</location>
    </subcellularLocation>
</comment>